<comment type="subcellular location">
    <subcellularLocation>
        <location evidence="1 12">Cytoplasm</location>
    </subcellularLocation>
</comment>
<organism evidence="13 14">
    <name type="scientific">Saccharospirillum mangrovi</name>
    <dbReference type="NCBI Taxonomy" id="2161747"/>
    <lineage>
        <taxon>Bacteria</taxon>
        <taxon>Pseudomonadati</taxon>
        <taxon>Pseudomonadota</taxon>
        <taxon>Gammaproteobacteria</taxon>
        <taxon>Oceanospirillales</taxon>
        <taxon>Saccharospirillaceae</taxon>
        <taxon>Saccharospirillum</taxon>
    </lineage>
</organism>
<evidence type="ECO:0000256" key="5">
    <source>
        <dbReference type="ARBA" id="ARBA00022490"/>
    </source>
</evidence>
<evidence type="ECO:0000256" key="1">
    <source>
        <dbReference type="ARBA" id="ARBA00004496"/>
    </source>
</evidence>
<dbReference type="Gene3D" id="1.10.10.10">
    <property type="entry name" value="Winged helix-like DNA-binding domain superfamily/Winged helix DNA-binding domain"/>
    <property type="match status" value="1"/>
</dbReference>
<dbReference type="PANTHER" id="PTHR33202:SF2">
    <property type="entry name" value="FERRIC UPTAKE REGULATION PROTEIN"/>
    <property type="match status" value="1"/>
</dbReference>
<evidence type="ECO:0000256" key="10">
    <source>
        <dbReference type="ARBA" id="ARBA00023125"/>
    </source>
</evidence>
<dbReference type="EMBL" id="JBHRYR010000002">
    <property type="protein sequence ID" value="MFC3852340.1"/>
    <property type="molecule type" value="Genomic_DNA"/>
</dbReference>
<evidence type="ECO:0000256" key="7">
    <source>
        <dbReference type="ARBA" id="ARBA00022723"/>
    </source>
</evidence>
<keyword evidence="10 12" id="KW-0238">DNA-binding</keyword>
<dbReference type="Proteomes" id="UP001595617">
    <property type="component" value="Unassembled WGS sequence"/>
</dbReference>
<keyword evidence="9 12" id="KW-0805">Transcription regulation</keyword>
<evidence type="ECO:0000313" key="14">
    <source>
        <dbReference type="Proteomes" id="UP001595617"/>
    </source>
</evidence>
<dbReference type="Gene3D" id="3.30.1490.190">
    <property type="match status" value="1"/>
</dbReference>
<proteinExistence type="inferred from homology"/>
<sequence>MSNAELKKAGLKVTLPRLKILQMLETADPRHMSAEDVYRQLIDAGEDIGLATVYRVLTQFESAGLVVRHNFDGGHALFELDDGDHHDHMVNMETGKVVEFIDEVIEKRQQQIADEHGFELVDHKLVLYVKPKK</sequence>
<keyword evidence="7 12" id="KW-0479">Metal-binding</keyword>
<protein>
    <recommendedName>
        <fullName evidence="4 12">Ferric uptake regulation protein</fullName>
    </recommendedName>
</protein>
<comment type="subunit">
    <text evidence="3 12">Homodimer.</text>
</comment>
<dbReference type="SUPFAM" id="SSF46785">
    <property type="entry name" value="Winged helix' DNA-binding domain"/>
    <property type="match status" value="1"/>
</dbReference>
<keyword evidence="14" id="KW-1185">Reference proteome</keyword>
<dbReference type="NCBIfam" id="NF006999">
    <property type="entry name" value="PRK09462.1"/>
    <property type="match status" value="1"/>
</dbReference>
<evidence type="ECO:0000256" key="2">
    <source>
        <dbReference type="ARBA" id="ARBA00007957"/>
    </source>
</evidence>
<dbReference type="InterPro" id="IPR043135">
    <property type="entry name" value="Fur_C"/>
</dbReference>
<evidence type="ECO:0000313" key="13">
    <source>
        <dbReference type="EMBL" id="MFC3852340.1"/>
    </source>
</evidence>
<comment type="caution">
    <text evidence="13">The sequence shown here is derived from an EMBL/GenBank/DDBJ whole genome shotgun (WGS) entry which is preliminary data.</text>
</comment>
<dbReference type="RefSeq" id="WP_380694377.1">
    <property type="nucleotide sequence ID" value="NZ_JBHRYR010000002.1"/>
</dbReference>
<dbReference type="PANTHER" id="PTHR33202">
    <property type="entry name" value="ZINC UPTAKE REGULATION PROTEIN"/>
    <property type="match status" value="1"/>
</dbReference>
<dbReference type="InterPro" id="IPR002481">
    <property type="entry name" value="FUR"/>
</dbReference>
<dbReference type="InterPro" id="IPR036390">
    <property type="entry name" value="WH_DNA-bd_sf"/>
</dbReference>
<keyword evidence="5 12" id="KW-0963">Cytoplasm</keyword>
<evidence type="ECO:0000256" key="4">
    <source>
        <dbReference type="ARBA" id="ARBA00020910"/>
    </source>
</evidence>
<dbReference type="Pfam" id="PF01475">
    <property type="entry name" value="FUR"/>
    <property type="match status" value="1"/>
</dbReference>
<accession>A0ABV7ZW05</accession>
<evidence type="ECO:0000256" key="6">
    <source>
        <dbReference type="ARBA" id="ARBA00022491"/>
    </source>
</evidence>
<evidence type="ECO:0000256" key="3">
    <source>
        <dbReference type="ARBA" id="ARBA00011738"/>
    </source>
</evidence>
<reference evidence="14" key="1">
    <citation type="journal article" date="2019" name="Int. J. Syst. Evol. Microbiol.">
        <title>The Global Catalogue of Microorganisms (GCM) 10K type strain sequencing project: providing services to taxonomists for standard genome sequencing and annotation.</title>
        <authorList>
            <consortium name="The Broad Institute Genomics Platform"/>
            <consortium name="The Broad Institute Genome Sequencing Center for Infectious Disease"/>
            <person name="Wu L."/>
            <person name="Ma J."/>
        </authorList>
    </citation>
    <scope>NUCLEOTIDE SEQUENCE [LARGE SCALE GENOMIC DNA]</scope>
    <source>
        <strain evidence="14">IBRC 10765</strain>
    </source>
</reference>
<evidence type="ECO:0000256" key="8">
    <source>
        <dbReference type="ARBA" id="ARBA00022833"/>
    </source>
</evidence>
<keyword evidence="11 12" id="KW-0804">Transcription</keyword>
<dbReference type="InterPro" id="IPR036388">
    <property type="entry name" value="WH-like_DNA-bd_sf"/>
</dbReference>
<keyword evidence="6 12" id="KW-0678">Repressor</keyword>
<keyword evidence="8 12" id="KW-0862">Zinc</keyword>
<keyword evidence="12" id="KW-0408">Iron</keyword>
<evidence type="ECO:0000256" key="11">
    <source>
        <dbReference type="ARBA" id="ARBA00023163"/>
    </source>
</evidence>
<gene>
    <name evidence="12 13" type="primary">fur</name>
    <name evidence="13" type="ORF">ACFOOG_05780</name>
</gene>
<evidence type="ECO:0000256" key="12">
    <source>
        <dbReference type="RuleBase" id="RU364037"/>
    </source>
</evidence>
<name>A0ABV7ZW05_9GAMM</name>
<comment type="similarity">
    <text evidence="2 12">Belongs to the Fur family.</text>
</comment>
<dbReference type="CDD" id="cd07153">
    <property type="entry name" value="Fur_like"/>
    <property type="match status" value="1"/>
</dbReference>
<evidence type="ECO:0000256" key="9">
    <source>
        <dbReference type="ARBA" id="ARBA00023015"/>
    </source>
</evidence>